<dbReference type="NCBIfam" id="TIGR01420">
    <property type="entry name" value="pilT_fam"/>
    <property type="match status" value="1"/>
</dbReference>
<proteinExistence type="inferred from homology"/>
<comment type="caution">
    <text evidence="3">The sequence shown here is derived from an EMBL/GenBank/DDBJ whole genome shotgun (WGS) entry which is preliminary data.</text>
</comment>
<reference evidence="3" key="1">
    <citation type="journal article" date="2020" name="mSystems">
        <title>Genome- and Community-Level Interaction Insights into Carbon Utilization and Element Cycling Functions of Hydrothermarchaeota in Hydrothermal Sediment.</title>
        <authorList>
            <person name="Zhou Z."/>
            <person name="Liu Y."/>
            <person name="Xu W."/>
            <person name="Pan J."/>
            <person name="Luo Z.H."/>
            <person name="Li M."/>
        </authorList>
    </citation>
    <scope>NUCLEOTIDE SEQUENCE [LARGE SCALE GENOMIC DNA]</scope>
    <source>
        <strain evidence="3">SpSt-1071</strain>
    </source>
</reference>
<evidence type="ECO:0000259" key="2">
    <source>
        <dbReference type="SMART" id="SM00382"/>
    </source>
</evidence>
<dbReference type="InterPro" id="IPR050921">
    <property type="entry name" value="T4SS_GSP_E_ATPase"/>
</dbReference>
<dbReference type="SMART" id="SM00382">
    <property type="entry name" value="AAA"/>
    <property type="match status" value="1"/>
</dbReference>
<dbReference type="PANTHER" id="PTHR30486">
    <property type="entry name" value="TWITCHING MOTILITY PROTEIN PILT"/>
    <property type="match status" value="1"/>
</dbReference>
<dbReference type="CDD" id="cd01131">
    <property type="entry name" value="PilT"/>
    <property type="match status" value="1"/>
</dbReference>
<dbReference type="EMBL" id="DRXE01000206">
    <property type="protein sequence ID" value="HHM68155.1"/>
    <property type="molecule type" value="Genomic_DNA"/>
</dbReference>
<dbReference type="InterPro" id="IPR027417">
    <property type="entry name" value="P-loop_NTPase"/>
</dbReference>
<protein>
    <submittedName>
        <fullName evidence="3">PilT/PilU family type 4a pilus ATPase</fullName>
    </submittedName>
</protein>
<dbReference type="AlphaFoldDB" id="A0A7C5VJT0"/>
<sequence>MTRSRSKDIIAILTRALEVKASDILIAGGERVVYKVNGRWRREAMWEPLTDSEAAGLILGMLAATGSGAEIDAKFPKDLDFSFSLPGGERFRVNVYRIQGRMAAVLRPIPSAPPQLEELGLPLPPVERALKGKQGLILVTGATGSGKSTTLAAMIEWLNTREEIHIVTIEDPIEFFFQPKRAVISQREVGTDTESFASALRSALRQAPNVIMVGEMRDLETIQAAITAAETGHLVMATLHTRSAPEAVTRIIDVFPEGYRELVRLQLSSALSLVISQTLLPNREETGRVLAYEILVNTPAISNLIRENKIGQIGNAMFTGQKEGMITMAQCVEELIRKGLISPKTAEAVRGAPKEV</sequence>
<evidence type="ECO:0000256" key="1">
    <source>
        <dbReference type="ARBA" id="ARBA00006611"/>
    </source>
</evidence>
<feature type="domain" description="AAA+ ATPase" evidence="2">
    <location>
        <begin position="133"/>
        <end position="258"/>
    </location>
</feature>
<name>A0A7C5VJT0_9DEIN</name>
<dbReference type="Pfam" id="PF00437">
    <property type="entry name" value="T2SSE"/>
    <property type="match status" value="1"/>
</dbReference>
<dbReference type="GO" id="GO:0016887">
    <property type="term" value="F:ATP hydrolysis activity"/>
    <property type="evidence" value="ECO:0007669"/>
    <property type="project" value="InterPro"/>
</dbReference>
<evidence type="ECO:0000313" key="3">
    <source>
        <dbReference type="EMBL" id="HHM68155.1"/>
    </source>
</evidence>
<dbReference type="GO" id="GO:0005524">
    <property type="term" value="F:ATP binding"/>
    <property type="evidence" value="ECO:0007669"/>
    <property type="project" value="InterPro"/>
</dbReference>
<dbReference type="InterPro" id="IPR001482">
    <property type="entry name" value="T2SS/T4SS_dom"/>
</dbReference>
<dbReference type="Gene3D" id="3.30.450.90">
    <property type="match status" value="1"/>
</dbReference>
<dbReference type="SUPFAM" id="SSF52540">
    <property type="entry name" value="P-loop containing nucleoside triphosphate hydrolases"/>
    <property type="match status" value="1"/>
</dbReference>
<dbReference type="InterPro" id="IPR006321">
    <property type="entry name" value="PilT/PilU"/>
</dbReference>
<accession>A0A7C5VJT0</accession>
<organism evidence="3">
    <name type="scientific">Thermus caliditerrae</name>
    <dbReference type="NCBI Taxonomy" id="1330700"/>
    <lineage>
        <taxon>Bacteria</taxon>
        <taxon>Thermotogati</taxon>
        <taxon>Deinococcota</taxon>
        <taxon>Deinococci</taxon>
        <taxon>Thermales</taxon>
        <taxon>Thermaceae</taxon>
        <taxon>Thermus</taxon>
    </lineage>
</organism>
<dbReference type="InterPro" id="IPR003593">
    <property type="entry name" value="AAA+_ATPase"/>
</dbReference>
<gene>
    <name evidence="3" type="ORF">ENM28_05525</name>
</gene>
<dbReference type="Gene3D" id="3.40.50.300">
    <property type="entry name" value="P-loop containing nucleotide triphosphate hydrolases"/>
    <property type="match status" value="1"/>
</dbReference>
<comment type="similarity">
    <text evidence="1">Belongs to the GSP E family.</text>
</comment>